<evidence type="ECO:0000313" key="2">
    <source>
        <dbReference type="Proteomes" id="UP000814140"/>
    </source>
</evidence>
<reference evidence="1" key="2">
    <citation type="journal article" date="2022" name="New Phytol.">
        <title>Evolutionary transition to the ectomycorrhizal habit in the genomes of a hyperdiverse lineage of mushroom-forming fungi.</title>
        <authorList>
            <person name="Looney B."/>
            <person name="Miyauchi S."/>
            <person name="Morin E."/>
            <person name="Drula E."/>
            <person name="Courty P.E."/>
            <person name="Kohler A."/>
            <person name="Kuo A."/>
            <person name="LaButti K."/>
            <person name="Pangilinan J."/>
            <person name="Lipzen A."/>
            <person name="Riley R."/>
            <person name="Andreopoulos W."/>
            <person name="He G."/>
            <person name="Johnson J."/>
            <person name="Nolan M."/>
            <person name="Tritt A."/>
            <person name="Barry K.W."/>
            <person name="Grigoriev I.V."/>
            <person name="Nagy L.G."/>
            <person name="Hibbett D."/>
            <person name="Henrissat B."/>
            <person name="Matheny P.B."/>
            <person name="Labbe J."/>
            <person name="Martin F.M."/>
        </authorList>
    </citation>
    <scope>NUCLEOTIDE SEQUENCE</scope>
    <source>
        <strain evidence="1">HHB10654</strain>
    </source>
</reference>
<protein>
    <submittedName>
        <fullName evidence="1">Kinase-like protein</fullName>
    </submittedName>
</protein>
<accession>A0ACB8SJN6</accession>
<name>A0ACB8SJN6_9AGAM</name>
<keyword evidence="2" id="KW-1185">Reference proteome</keyword>
<dbReference type="EMBL" id="MU277271">
    <property type="protein sequence ID" value="KAI0056096.1"/>
    <property type="molecule type" value="Genomic_DNA"/>
</dbReference>
<dbReference type="Proteomes" id="UP000814140">
    <property type="component" value="Unassembled WGS sequence"/>
</dbReference>
<gene>
    <name evidence="1" type="ORF">BV25DRAFT_1921252</name>
</gene>
<reference evidence="1" key="1">
    <citation type="submission" date="2021-03" db="EMBL/GenBank/DDBJ databases">
        <authorList>
            <consortium name="DOE Joint Genome Institute"/>
            <person name="Ahrendt S."/>
            <person name="Looney B.P."/>
            <person name="Miyauchi S."/>
            <person name="Morin E."/>
            <person name="Drula E."/>
            <person name="Courty P.E."/>
            <person name="Chicoki N."/>
            <person name="Fauchery L."/>
            <person name="Kohler A."/>
            <person name="Kuo A."/>
            <person name="Labutti K."/>
            <person name="Pangilinan J."/>
            <person name="Lipzen A."/>
            <person name="Riley R."/>
            <person name="Andreopoulos W."/>
            <person name="He G."/>
            <person name="Johnson J."/>
            <person name="Barry K.W."/>
            <person name="Grigoriev I.V."/>
            <person name="Nagy L."/>
            <person name="Hibbett D."/>
            <person name="Henrissat B."/>
            <person name="Matheny P.B."/>
            <person name="Labbe J."/>
            <person name="Martin F."/>
        </authorList>
    </citation>
    <scope>NUCLEOTIDE SEQUENCE</scope>
    <source>
        <strain evidence="1">HHB10654</strain>
    </source>
</reference>
<proteinExistence type="predicted"/>
<sequence>MAPAIVLARLSPDIAPSHYYSLENPPPFPPTQPCLALRLERTDLLSRDCGPLESAKRCLFVISTEKPSGDYEGCYFPLVPTEHKEKMILTVEPPFPRCSGPLYVHTSPILEEFSHLNHIRRRETTDHVSPYKLDDASFGNFRKAASEEFLSNAARFRPEDCVDPHYTSAMDGSDTLSSWDIWISPPHRGLILECHDYLPFYLPLREPPSMYRELSAFRQYLEDYFWSSAPEALHMSVSTDCNISPKARLLFTTEDVLHDAQALNSMPIPVVHEISEDVTDDDYPTCDREPNFKGAPEAIVTALPARDVKILAFNATERYALSSLKFAYDFKNTPFHVMELYLEREVRRKRDLPNATLAEVCRYALDDLVALLAALVTRGALDCALEILSAPLMFSDVQNVSQNQAYRDYKLFDLSTLDDHLLDRYPPELYVRLFEDARSMHPGITREQILVVTTSQYHTHEGAAAAYFPTALPTKPVSSVCELVEGDSTFPLALKRPFCRRIRDIYQIERIFETGTCGTTWIGSNMLTGEAVAIKYEMPRHDQPDAQKLRYEAQVYRVLRGHTGVPTVRWVGVDGDGVDILVHDTLGMTLEQLRCVCRGRLSPKTVSMLALQMLDRVEFAHSRGIILREITPRNLAMGIGELSSVVHFYDGGLARLYLDPSTGQHNTISWRVWLLRHATLCKLQHALQARSSEQSRRDDLEMLGNSLLYLLYGRLPWQRVYAPSLDAKRTRIGEMKAGNVFSDLLEASPPAFMRYFAHSRGLSFEGKPDCALLTDIFETALQEGGWVNDGMFDWVEAGSLQQGTLPPDEYIADEKAFLPKGPT</sequence>
<comment type="caution">
    <text evidence="1">The sequence shown here is derived from an EMBL/GenBank/DDBJ whole genome shotgun (WGS) entry which is preliminary data.</text>
</comment>
<organism evidence="1 2">
    <name type="scientific">Artomyces pyxidatus</name>
    <dbReference type="NCBI Taxonomy" id="48021"/>
    <lineage>
        <taxon>Eukaryota</taxon>
        <taxon>Fungi</taxon>
        <taxon>Dikarya</taxon>
        <taxon>Basidiomycota</taxon>
        <taxon>Agaricomycotina</taxon>
        <taxon>Agaricomycetes</taxon>
        <taxon>Russulales</taxon>
        <taxon>Auriscalpiaceae</taxon>
        <taxon>Artomyces</taxon>
    </lineage>
</organism>
<evidence type="ECO:0000313" key="1">
    <source>
        <dbReference type="EMBL" id="KAI0056096.1"/>
    </source>
</evidence>